<dbReference type="InterPro" id="IPR041698">
    <property type="entry name" value="Methyltransf_25"/>
</dbReference>
<dbReference type="SUPFAM" id="SSF53335">
    <property type="entry name" value="S-adenosyl-L-methionine-dependent methyltransferases"/>
    <property type="match status" value="1"/>
</dbReference>
<gene>
    <name evidence="2" type="ORF">SISNIDRAFT_29371</name>
</gene>
<dbReference type="GO" id="GO:0008168">
    <property type="term" value="F:methyltransferase activity"/>
    <property type="evidence" value="ECO:0007669"/>
    <property type="project" value="UniProtKB-KW"/>
</dbReference>
<sequence>MTISLEIVHPRRRPPMICRGCVIEGKLPGSACRTEFGSAVAPCLYHFVDSRMSEHSTTSNQGSQLAKESESDGYFISAEGRKGDHDRLNIQHQMWNLLMNGPCPISDVELDDLLKPGPPNDSVPTVLDIGSGSGIWSFEIARAYPHAKVTGFDVAPFHSTNALDNFSFIQGNLLDGLQQFYDQFDLVHIRTVLLHIKSDKQSWAIEEFIRCLRPGGLIILSDWDEIFLDEFGQRLPAARDDDKPEAQGTWMLRIFNEMFAREDGPESVMRFRVRDALLDNKRIDKETIKAVVYRMPVGWDGGNLNIENGDALGRLSRIDLMDGFEKAKPLLRMRGISEEVIRQWEQHSDDETSARSRRAVTRLHSTWARALKLE</sequence>
<keyword evidence="3" id="KW-1185">Reference proteome</keyword>
<name>A0A164W3U0_9AGAM</name>
<dbReference type="OrthoDB" id="2013972at2759"/>
<evidence type="ECO:0000313" key="3">
    <source>
        <dbReference type="Proteomes" id="UP000076722"/>
    </source>
</evidence>
<keyword evidence="2" id="KW-0489">Methyltransferase</keyword>
<evidence type="ECO:0000313" key="2">
    <source>
        <dbReference type="EMBL" id="KZS94715.1"/>
    </source>
</evidence>
<dbReference type="GO" id="GO:0032259">
    <property type="term" value="P:methylation"/>
    <property type="evidence" value="ECO:0007669"/>
    <property type="project" value="UniProtKB-KW"/>
</dbReference>
<dbReference type="STRING" id="1314777.A0A164W3U0"/>
<dbReference type="CDD" id="cd02440">
    <property type="entry name" value="AdoMet_MTases"/>
    <property type="match status" value="1"/>
</dbReference>
<feature type="domain" description="Methyltransferase" evidence="1">
    <location>
        <begin position="126"/>
        <end position="216"/>
    </location>
</feature>
<dbReference type="InterPro" id="IPR029063">
    <property type="entry name" value="SAM-dependent_MTases_sf"/>
</dbReference>
<dbReference type="PANTHER" id="PTHR43591">
    <property type="entry name" value="METHYLTRANSFERASE"/>
    <property type="match status" value="1"/>
</dbReference>
<dbReference type="PANTHER" id="PTHR43591:SF110">
    <property type="entry name" value="RHODANESE DOMAIN-CONTAINING PROTEIN"/>
    <property type="match status" value="1"/>
</dbReference>
<dbReference type="Pfam" id="PF13649">
    <property type="entry name" value="Methyltransf_25"/>
    <property type="match status" value="1"/>
</dbReference>
<keyword evidence="2" id="KW-0808">Transferase</keyword>
<evidence type="ECO:0000259" key="1">
    <source>
        <dbReference type="Pfam" id="PF13649"/>
    </source>
</evidence>
<dbReference type="Gene3D" id="3.40.50.150">
    <property type="entry name" value="Vaccinia Virus protein VP39"/>
    <property type="match status" value="1"/>
</dbReference>
<dbReference type="Proteomes" id="UP000076722">
    <property type="component" value="Unassembled WGS sequence"/>
</dbReference>
<dbReference type="AlphaFoldDB" id="A0A164W3U0"/>
<dbReference type="EMBL" id="KV419403">
    <property type="protein sequence ID" value="KZS94715.1"/>
    <property type="molecule type" value="Genomic_DNA"/>
</dbReference>
<organism evidence="2 3">
    <name type="scientific">Sistotremastrum niveocremeum HHB9708</name>
    <dbReference type="NCBI Taxonomy" id="1314777"/>
    <lineage>
        <taxon>Eukaryota</taxon>
        <taxon>Fungi</taxon>
        <taxon>Dikarya</taxon>
        <taxon>Basidiomycota</taxon>
        <taxon>Agaricomycotina</taxon>
        <taxon>Agaricomycetes</taxon>
        <taxon>Sistotremastrales</taxon>
        <taxon>Sistotremastraceae</taxon>
        <taxon>Sertulicium</taxon>
        <taxon>Sertulicium niveocremeum</taxon>
    </lineage>
</organism>
<accession>A0A164W3U0</accession>
<protein>
    <submittedName>
        <fullName evidence="2">S-adenosyl-L-methionine-dependent methyltransferase</fullName>
    </submittedName>
</protein>
<reference evidence="2 3" key="1">
    <citation type="journal article" date="2016" name="Mol. Biol. Evol.">
        <title>Comparative Genomics of Early-Diverging Mushroom-Forming Fungi Provides Insights into the Origins of Lignocellulose Decay Capabilities.</title>
        <authorList>
            <person name="Nagy L.G."/>
            <person name="Riley R."/>
            <person name="Tritt A."/>
            <person name="Adam C."/>
            <person name="Daum C."/>
            <person name="Floudas D."/>
            <person name="Sun H."/>
            <person name="Yadav J.S."/>
            <person name="Pangilinan J."/>
            <person name="Larsson K.H."/>
            <person name="Matsuura K."/>
            <person name="Barry K."/>
            <person name="Labutti K."/>
            <person name="Kuo R."/>
            <person name="Ohm R.A."/>
            <person name="Bhattacharya S.S."/>
            <person name="Shirouzu T."/>
            <person name="Yoshinaga Y."/>
            <person name="Martin F.M."/>
            <person name="Grigoriev I.V."/>
            <person name="Hibbett D.S."/>
        </authorList>
    </citation>
    <scope>NUCLEOTIDE SEQUENCE [LARGE SCALE GENOMIC DNA]</scope>
    <source>
        <strain evidence="2 3">HHB9708</strain>
    </source>
</reference>
<proteinExistence type="predicted"/>